<accession>A0A9X2DSP8</accession>
<dbReference type="SUPFAM" id="SSF53756">
    <property type="entry name" value="UDP-Glycosyltransferase/glycogen phosphorylase"/>
    <property type="match status" value="1"/>
</dbReference>
<comment type="caution">
    <text evidence="7">The sequence shown here is derived from an EMBL/GenBank/DDBJ whole genome shotgun (WGS) entry which is preliminary data.</text>
</comment>
<dbReference type="Proteomes" id="UP001139179">
    <property type="component" value="Unassembled WGS sequence"/>
</dbReference>
<dbReference type="Pfam" id="PF04101">
    <property type="entry name" value="Glyco_tran_28_C"/>
    <property type="match status" value="1"/>
</dbReference>
<sequence>MSGAPVVFTASIGKGHDQAALALRKELEARGFPRVRVIDTLHWLHPLLHHSVRMSYTWLLRYRPEVWGKLFSENFQSPKWLVSYEKMIRLFTKQVERFIARENPSFIISTHPLATLLLALAKEKQDCSIPLYSVVTDFQLHRAYLHKQVNRYFTIDEQAPRFAIQNGLSPALFQVSGIPFPTEPPTAMEAALFREKQNVPPDRATVLVAGGGFGISSYETILEELECIDKQLTILCMTGRNEQAARKINPAASKHEVRIIPYTAHFVSYMAISDVMITKAGGLTLSEALACETPLVLYEPIPGHEEQNANIVVEWGLALRAFTRRQISEQTALILTNQRVKERMIQSAQKRKKPYAAKEIVNAITLGQHHAADVVHAGALSKGSG</sequence>
<dbReference type="PANTHER" id="PTHR43025">
    <property type="entry name" value="MONOGALACTOSYLDIACYLGLYCEROL SYNTHASE"/>
    <property type="match status" value="1"/>
</dbReference>
<dbReference type="Gene3D" id="3.40.50.2000">
    <property type="entry name" value="Glycogen Phosphorylase B"/>
    <property type="match status" value="1"/>
</dbReference>
<dbReference type="InterPro" id="IPR007235">
    <property type="entry name" value="Glyco_trans_28_C"/>
</dbReference>
<evidence type="ECO:0000256" key="4">
    <source>
        <dbReference type="ARBA" id="ARBA00022679"/>
    </source>
</evidence>
<proteinExistence type="inferred from homology"/>
<dbReference type="InterPro" id="IPR050519">
    <property type="entry name" value="Glycosyltransf_28_UgtP"/>
</dbReference>
<evidence type="ECO:0000313" key="8">
    <source>
        <dbReference type="Proteomes" id="UP001139179"/>
    </source>
</evidence>
<dbReference type="GO" id="GO:0016758">
    <property type="term" value="F:hexosyltransferase activity"/>
    <property type="evidence" value="ECO:0007669"/>
    <property type="project" value="InterPro"/>
</dbReference>
<dbReference type="PANTHER" id="PTHR43025:SF3">
    <property type="entry name" value="MONOGALACTOSYLDIACYLGLYCEROL SYNTHASE 1, CHLOROPLASTIC"/>
    <property type="match status" value="1"/>
</dbReference>
<keyword evidence="8" id="KW-1185">Reference proteome</keyword>
<feature type="domain" description="Glycosyl transferase family 28 C-terminal" evidence="5">
    <location>
        <begin position="205"/>
        <end position="358"/>
    </location>
</feature>
<evidence type="ECO:0000259" key="6">
    <source>
        <dbReference type="Pfam" id="PF06925"/>
    </source>
</evidence>
<evidence type="ECO:0000313" key="7">
    <source>
        <dbReference type="EMBL" id="MCM3716249.1"/>
    </source>
</evidence>
<keyword evidence="4 7" id="KW-0808">Transferase</keyword>
<reference evidence="7" key="1">
    <citation type="submission" date="2022-05" db="EMBL/GenBank/DDBJ databases">
        <title>Comparative Genomics of Spacecraft Associated Microbes.</title>
        <authorList>
            <person name="Tran M.T."/>
            <person name="Wright A."/>
            <person name="Seuylemezian A."/>
            <person name="Eisen J."/>
            <person name="Coil D."/>
        </authorList>
    </citation>
    <scope>NUCLEOTIDE SEQUENCE</scope>
    <source>
        <strain evidence="7">214.1.1</strain>
    </source>
</reference>
<dbReference type="Pfam" id="PF06925">
    <property type="entry name" value="MGDG_synth"/>
    <property type="match status" value="1"/>
</dbReference>
<protein>
    <submittedName>
        <fullName evidence="7">Glycosyltransferase</fullName>
        <ecNumber evidence="7">2.4.-.-</ecNumber>
    </submittedName>
</protein>
<dbReference type="RefSeq" id="WP_251224920.1">
    <property type="nucleotide sequence ID" value="NZ_JAMBOL010000032.1"/>
</dbReference>
<evidence type="ECO:0000259" key="5">
    <source>
        <dbReference type="Pfam" id="PF04101"/>
    </source>
</evidence>
<name>A0A9X2DSP8_9BACI</name>
<organism evidence="7 8">
    <name type="scientific">Halalkalibacter oceani</name>
    <dbReference type="NCBI Taxonomy" id="1653776"/>
    <lineage>
        <taxon>Bacteria</taxon>
        <taxon>Bacillati</taxon>
        <taxon>Bacillota</taxon>
        <taxon>Bacilli</taxon>
        <taxon>Bacillales</taxon>
        <taxon>Bacillaceae</taxon>
        <taxon>Halalkalibacter</taxon>
    </lineage>
</organism>
<comment type="similarity">
    <text evidence="2">Belongs to the glycosyltransferase 28 family.</text>
</comment>
<feature type="domain" description="Diacylglycerol glucosyltransferase N-terminal" evidence="6">
    <location>
        <begin position="16"/>
        <end position="179"/>
    </location>
</feature>
<dbReference type="GO" id="GO:0016020">
    <property type="term" value="C:membrane"/>
    <property type="evidence" value="ECO:0007669"/>
    <property type="project" value="UniProtKB-SubCell"/>
</dbReference>
<comment type="subcellular location">
    <subcellularLocation>
        <location evidence="1">Membrane</location>
    </subcellularLocation>
</comment>
<keyword evidence="3 7" id="KW-0328">Glycosyltransferase</keyword>
<evidence type="ECO:0000256" key="3">
    <source>
        <dbReference type="ARBA" id="ARBA00022676"/>
    </source>
</evidence>
<evidence type="ECO:0000256" key="2">
    <source>
        <dbReference type="ARBA" id="ARBA00006962"/>
    </source>
</evidence>
<dbReference type="InterPro" id="IPR009695">
    <property type="entry name" value="Diacylglyc_glucosyltr_N"/>
</dbReference>
<evidence type="ECO:0000256" key="1">
    <source>
        <dbReference type="ARBA" id="ARBA00004370"/>
    </source>
</evidence>
<dbReference type="AlphaFoldDB" id="A0A9X2DSP8"/>
<dbReference type="EMBL" id="JAMBOL010000032">
    <property type="protein sequence ID" value="MCM3716249.1"/>
    <property type="molecule type" value="Genomic_DNA"/>
</dbReference>
<dbReference type="GO" id="GO:0009247">
    <property type="term" value="P:glycolipid biosynthetic process"/>
    <property type="evidence" value="ECO:0007669"/>
    <property type="project" value="InterPro"/>
</dbReference>
<gene>
    <name evidence="7" type="ORF">M3202_19585</name>
</gene>
<dbReference type="EC" id="2.4.-.-" evidence="7"/>